<dbReference type="InterPro" id="IPR023476">
    <property type="entry name" value="Pep_tRNA_hydro_II_dom_sf"/>
</dbReference>
<dbReference type="SUPFAM" id="SSF102462">
    <property type="entry name" value="Peptidyl-tRNA hydrolase II"/>
    <property type="match status" value="1"/>
</dbReference>
<dbReference type="Pfam" id="PF09391">
    <property type="entry name" value="DUF2000"/>
    <property type="match status" value="1"/>
</dbReference>
<protein>
    <recommendedName>
        <fullName evidence="3">DUF2000 domain-containing protein</fullName>
    </recommendedName>
</protein>
<keyword evidence="2" id="KW-1185">Reference proteome</keyword>
<dbReference type="Proteomes" id="UP000193355">
    <property type="component" value="Unassembled WGS sequence"/>
</dbReference>
<gene>
    <name evidence="1" type="ORF">SAMN06275492_10856</name>
</gene>
<sequence length="141" mass="15858">MDYDYRERKSVIVLNAKLKIGVALTVAAHLGTSMGAFGEDHMGVEWLTDRSGVRHRGLPRYPVEVFKGKVAQLREALNKARETPELMVVDCPSVFLDTAGDGELSQTLEDMDEQELDYMGILIHGPRDAVDSLTSRLRPWW</sequence>
<dbReference type="OrthoDB" id="1045582at2"/>
<dbReference type="Gene3D" id="3.40.1490.10">
    <property type="entry name" value="Bit1"/>
    <property type="match status" value="1"/>
</dbReference>
<dbReference type="STRING" id="561720.SAMN06275492_10856"/>
<name>A0A1X7J4U2_9BACT</name>
<dbReference type="AlphaFoldDB" id="A0A1X7J4U2"/>
<dbReference type="RefSeq" id="WP_085544200.1">
    <property type="nucleotide sequence ID" value="NZ_FXBB01000008.1"/>
</dbReference>
<reference evidence="2" key="1">
    <citation type="submission" date="2017-04" db="EMBL/GenBank/DDBJ databases">
        <authorList>
            <person name="Varghese N."/>
            <person name="Submissions S."/>
        </authorList>
    </citation>
    <scope>NUCLEOTIDE SEQUENCE [LARGE SCALE GENOMIC DNA]</scope>
    <source>
        <strain evidence="2">USBA 82</strain>
    </source>
</reference>
<organism evidence="1 2">
    <name type="scientific">Dethiosulfovibrio salsuginis</name>
    <dbReference type="NCBI Taxonomy" id="561720"/>
    <lineage>
        <taxon>Bacteria</taxon>
        <taxon>Thermotogati</taxon>
        <taxon>Synergistota</taxon>
        <taxon>Synergistia</taxon>
        <taxon>Synergistales</taxon>
        <taxon>Dethiosulfovibrionaceae</taxon>
        <taxon>Dethiosulfovibrio</taxon>
    </lineage>
</organism>
<evidence type="ECO:0000313" key="1">
    <source>
        <dbReference type="EMBL" id="SMG22743.1"/>
    </source>
</evidence>
<accession>A0A1X7J4U2</accession>
<evidence type="ECO:0000313" key="2">
    <source>
        <dbReference type="Proteomes" id="UP000193355"/>
    </source>
</evidence>
<dbReference type="PIRSF" id="PIRSF033736">
    <property type="entry name" value="UCP033763"/>
    <property type="match status" value="1"/>
</dbReference>
<dbReference type="InterPro" id="IPR017021">
    <property type="entry name" value="UCP033763"/>
</dbReference>
<dbReference type="InterPro" id="IPR018988">
    <property type="entry name" value="DUF2000"/>
</dbReference>
<proteinExistence type="predicted"/>
<evidence type="ECO:0008006" key="3">
    <source>
        <dbReference type="Google" id="ProtNLM"/>
    </source>
</evidence>
<dbReference type="EMBL" id="FXBB01000008">
    <property type="protein sequence ID" value="SMG22743.1"/>
    <property type="molecule type" value="Genomic_DNA"/>
</dbReference>